<comment type="similarity">
    <text evidence="2">Belongs to the STOP family.</text>
</comment>
<evidence type="ECO:0000256" key="3">
    <source>
        <dbReference type="ARBA" id="ARBA00022490"/>
    </source>
</evidence>
<keyword evidence="4" id="KW-0206">Cytoskeleton</keyword>
<comment type="subcellular location">
    <subcellularLocation>
        <location evidence="1">Cytoplasm</location>
        <location evidence="1">Cytoskeleton</location>
    </subcellularLocation>
</comment>
<dbReference type="GO" id="GO:0008017">
    <property type="term" value="F:microtubule binding"/>
    <property type="evidence" value="ECO:0007669"/>
    <property type="project" value="InterPro"/>
</dbReference>
<evidence type="ECO:0000256" key="5">
    <source>
        <dbReference type="SAM" id="MobiDB-lite"/>
    </source>
</evidence>
<dbReference type="AlphaFoldDB" id="A0A8C9WRR6"/>
<evidence type="ECO:0000313" key="6">
    <source>
        <dbReference type="Ensembl" id="ENSSFOP00015078864.1"/>
    </source>
</evidence>
<feature type="region of interest" description="Disordered" evidence="5">
    <location>
        <begin position="32"/>
        <end position="65"/>
    </location>
</feature>
<evidence type="ECO:0000256" key="1">
    <source>
        <dbReference type="ARBA" id="ARBA00004245"/>
    </source>
</evidence>
<dbReference type="GO" id="GO:0000226">
    <property type="term" value="P:microtubule cytoskeleton organization"/>
    <property type="evidence" value="ECO:0007669"/>
    <property type="project" value="InterPro"/>
</dbReference>
<dbReference type="Proteomes" id="UP000694397">
    <property type="component" value="Chromosome 3"/>
</dbReference>
<evidence type="ECO:0000256" key="4">
    <source>
        <dbReference type="ARBA" id="ARBA00023212"/>
    </source>
</evidence>
<feature type="region of interest" description="Disordered" evidence="5">
    <location>
        <begin position="109"/>
        <end position="138"/>
    </location>
</feature>
<dbReference type="GO" id="GO:0005801">
    <property type="term" value="C:cis-Golgi network"/>
    <property type="evidence" value="ECO:0007669"/>
    <property type="project" value="TreeGrafter"/>
</dbReference>
<dbReference type="InterPro" id="IPR007882">
    <property type="entry name" value="MAP6"/>
</dbReference>
<evidence type="ECO:0000256" key="2">
    <source>
        <dbReference type="ARBA" id="ARBA00005728"/>
    </source>
</evidence>
<dbReference type="GO" id="GO:0005874">
    <property type="term" value="C:microtubule"/>
    <property type="evidence" value="ECO:0007669"/>
    <property type="project" value="InterPro"/>
</dbReference>
<dbReference type="GeneTree" id="ENSGT00530000063947"/>
<reference evidence="6" key="2">
    <citation type="submission" date="2025-08" db="UniProtKB">
        <authorList>
            <consortium name="Ensembl"/>
        </authorList>
    </citation>
    <scope>IDENTIFICATION</scope>
</reference>
<dbReference type="GO" id="GO:0030705">
    <property type="term" value="P:cytoskeleton-dependent intracellular transport"/>
    <property type="evidence" value="ECO:0007669"/>
    <property type="project" value="TreeGrafter"/>
</dbReference>
<protein>
    <submittedName>
        <fullName evidence="6">MAP6 domain containing 1</fullName>
    </submittedName>
</protein>
<name>A0A8C9WRR6_SCLFO</name>
<proteinExistence type="inferred from homology"/>
<organism evidence="6 7">
    <name type="scientific">Scleropages formosus</name>
    <name type="common">Asian bonytongue</name>
    <name type="synonym">Osteoglossum formosum</name>
    <dbReference type="NCBI Taxonomy" id="113540"/>
    <lineage>
        <taxon>Eukaryota</taxon>
        <taxon>Metazoa</taxon>
        <taxon>Chordata</taxon>
        <taxon>Craniata</taxon>
        <taxon>Vertebrata</taxon>
        <taxon>Euteleostomi</taxon>
        <taxon>Actinopterygii</taxon>
        <taxon>Neopterygii</taxon>
        <taxon>Teleostei</taxon>
        <taxon>Osteoglossocephala</taxon>
        <taxon>Osteoglossomorpha</taxon>
        <taxon>Osteoglossiformes</taxon>
        <taxon>Osteoglossidae</taxon>
        <taxon>Scleropages</taxon>
    </lineage>
</organism>
<dbReference type="PANTHER" id="PTHR14759:SF37">
    <property type="entry name" value="MAP6 DOMAIN-CONTAINING PROTEIN 1"/>
    <property type="match status" value="1"/>
</dbReference>
<keyword evidence="3" id="KW-0963">Cytoplasm</keyword>
<dbReference type="GO" id="GO:0005516">
    <property type="term" value="F:calmodulin binding"/>
    <property type="evidence" value="ECO:0007669"/>
    <property type="project" value="InterPro"/>
</dbReference>
<dbReference type="PANTHER" id="PTHR14759">
    <property type="entry name" value="STOP PROTEIN"/>
    <property type="match status" value="1"/>
</dbReference>
<keyword evidence="7" id="KW-1185">Reference proteome</keyword>
<dbReference type="GO" id="GO:0005798">
    <property type="term" value="C:Golgi-associated vesicle"/>
    <property type="evidence" value="ECO:0007669"/>
    <property type="project" value="TreeGrafter"/>
</dbReference>
<reference evidence="6 7" key="1">
    <citation type="submission" date="2019-04" db="EMBL/GenBank/DDBJ databases">
        <authorList>
            <consortium name="Wellcome Sanger Institute Data Sharing"/>
        </authorList>
    </citation>
    <scope>NUCLEOTIDE SEQUENCE [LARGE SCALE GENOMIC DNA]</scope>
</reference>
<evidence type="ECO:0000313" key="7">
    <source>
        <dbReference type="Proteomes" id="UP000694397"/>
    </source>
</evidence>
<reference evidence="6" key="3">
    <citation type="submission" date="2025-09" db="UniProtKB">
        <authorList>
            <consortium name="Ensembl"/>
        </authorList>
    </citation>
    <scope>IDENTIFICATION</scope>
</reference>
<accession>A0A8C9WRR6</accession>
<sequence>MAWPCISRVCCLARFWSQLDRSDLSVPLSTQSYSAISEPEPEPEHRAPRSGRAPAADQRTSRAGRDAVFEARDECRPPGGPFHCVTRYKEDFQPWPVPRKETFPWIGEGRRHERLPEGPQYPGDSAQEPGGTGARSTNAYGYEGEGRQGGRSCDGHNSTGHLLTSRSTHLNTYTLGHQHTWMTSTHLDTHAPARHMSLSRQVIRWRKCVNCVLRQLKLKFQIIL</sequence>
<dbReference type="Ensembl" id="ENSSFOT00015039948.1">
    <property type="protein sequence ID" value="ENSSFOP00015078864.1"/>
    <property type="gene ID" value="ENSSFOG00015029048.1"/>
</dbReference>
<dbReference type="OrthoDB" id="9632339at2759"/>
<dbReference type="GO" id="GO:0070507">
    <property type="term" value="P:regulation of microtubule cytoskeleton organization"/>
    <property type="evidence" value="ECO:0007669"/>
    <property type="project" value="TreeGrafter"/>
</dbReference>